<feature type="domain" description="4Fe-4S ferredoxin-type" evidence="4">
    <location>
        <begin position="39"/>
        <end position="68"/>
    </location>
</feature>
<keyword evidence="2" id="KW-0408">Iron</keyword>
<dbReference type="InterPro" id="IPR017900">
    <property type="entry name" value="4Fe4S_Fe_S_CS"/>
</dbReference>
<dbReference type="Proteomes" id="UP000611629">
    <property type="component" value="Unassembled WGS sequence"/>
</dbReference>
<dbReference type="Gene3D" id="3.30.70.20">
    <property type="match status" value="1"/>
</dbReference>
<proteinExistence type="predicted"/>
<evidence type="ECO:0000313" key="5">
    <source>
        <dbReference type="EMBL" id="NYB74510.1"/>
    </source>
</evidence>
<dbReference type="InterPro" id="IPR007516">
    <property type="entry name" value="Co_F420_Hydgase/DH_bsu_N"/>
</dbReference>
<dbReference type="PROSITE" id="PS00198">
    <property type="entry name" value="4FE4S_FER_1"/>
    <property type="match status" value="1"/>
</dbReference>
<sequence>MNKYIKLIEVIDGDLCSGCGACAGICPVHALDINSKVSHKPVLNEEKCIQCNLCYEVCPGKGWNPVEKANEMCIRENINMDLKYGPVVDYYLGKATDSSVHLSGASGGIGTALLLYLLDKKIVEEVVVITLEKGIPKVLFTNDPYEIKAASGSKYSPVPVMKEVLRELSNRPRKIAITVTPCQMAALENAIKLRRNISRDLIYAIGLFCGDVKDYKSVYYISKNLNIKNINECEFIGWRYGKWPGKASFRLKDGSIVGKELQKWLGLSRTFYTLNRCLMCPSRENWLADISLADNHKGYTDETVIIVRTKKGYDLLNQACTDGVINKRVMGKSSNEFCVTLTKFKSALIYIEYTRKKKLPAPTYDYEPVIYLGDLKPRTKKIFLFKHKMFMFFRNKKVYNILSKSAPVMEKVGVFTNGFPSTIPGISYFSKIKKFIKNNKNR</sequence>
<evidence type="ECO:0000256" key="2">
    <source>
        <dbReference type="ARBA" id="ARBA00023004"/>
    </source>
</evidence>
<dbReference type="AlphaFoldDB" id="A0A974BKU8"/>
<reference evidence="5" key="1">
    <citation type="submission" date="2020-07" db="EMBL/GenBank/DDBJ databases">
        <title>Genomic analysis of a strain of Sedimentibacter Hydroxybenzoicus DSM7310.</title>
        <authorList>
            <person name="Ma S."/>
        </authorList>
    </citation>
    <scope>NUCLEOTIDE SEQUENCE</scope>
    <source>
        <strain evidence="5">DSM 7310</strain>
    </source>
</reference>
<keyword evidence="6" id="KW-1185">Reference proteome</keyword>
<dbReference type="Pfam" id="PF12838">
    <property type="entry name" value="Fer4_7"/>
    <property type="match status" value="1"/>
</dbReference>
<evidence type="ECO:0000313" key="6">
    <source>
        <dbReference type="Proteomes" id="UP000611629"/>
    </source>
</evidence>
<evidence type="ECO:0000256" key="1">
    <source>
        <dbReference type="ARBA" id="ARBA00022723"/>
    </source>
</evidence>
<dbReference type="GO" id="GO:0046872">
    <property type="term" value="F:metal ion binding"/>
    <property type="evidence" value="ECO:0007669"/>
    <property type="project" value="UniProtKB-KW"/>
</dbReference>
<dbReference type="EMBL" id="JACBNQ010000010">
    <property type="protein sequence ID" value="NYB74510.1"/>
    <property type="molecule type" value="Genomic_DNA"/>
</dbReference>
<dbReference type="RefSeq" id="WP_179238219.1">
    <property type="nucleotide sequence ID" value="NZ_JACBNQ010000010.1"/>
</dbReference>
<gene>
    <name evidence="5" type="ORF">HZF24_10220</name>
</gene>
<protein>
    <submittedName>
        <fullName evidence="5">Coenzyme F420 hydrogenase/dehydrogenase, beta subunit C-terminal domain</fullName>
    </submittedName>
</protein>
<evidence type="ECO:0000256" key="3">
    <source>
        <dbReference type="ARBA" id="ARBA00023014"/>
    </source>
</evidence>
<feature type="domain" description="4Fe-4S ferredoxin-type" evidence="4">
    <location>
        <begin position="7"/>
        <end position="36"/>
    </location>
</feature>
<dbReference type="InterPro" id="IPR017896">
    <property type="entry name" value="4Fe4S_Fe-S-bd"/>
</dbReference>
<dbReference type="GO" id="GO:0051536">
    <property type="term" value="F:iron-sulfur cluster binding"/>
    <property type="evidence" value="ECO:0007669"/>
    <property type="project" value="UniProtKB-KW"/>
</dbReference>
<dbReference type="GO" id="GO:0052592">
    <property type="term" value="F:oxidoreductase activity, acting on CH or CH2 groups, with an iron-sulfur protein as acceptor"/>
    <property type="evidence" value="ECO:0007669"/>
    <property type="project" value="TreeGrafter"/>
</dbReference>
<dbReference type="PANTHER" id="PTHR31332:SF0">
    <property type="entry name" value="7-HYDROXYMETHYL CHLOROPHYLL A REDUCTASE, CHLOROPLASTIC"/>
    <property type="match status" value="1"/>
</dbReference>
<organism evidence="5 6">
    <name type="scientific">Sedimentibacter hydroxybenzoicus DSM 7310</name>
    <dbReference type="NCBI Taxonomy" id="1123245"/>
    <lineage>
        <taxon>Bacteria</taxon>
        <taxon>Bacillati</taxon>
        <taxon>Bacillota</taxon>
        <taxon>Tissierellia</taxon>
        <taxon>Sedimentibacter</taxon>
    </lineage>
</organism>
<dbReference type="Pfam" id="PF04422">
    <property type="entry name" value="FrhB_FdhB_N"/>
    <property type="match status" value="1"/>
</dbReference>
<dbReference type="SUPFAM" id="SSF54862">
    <property type="entry name" value="4Fe-4S ferredoxins"/>
    <property type="match status" value="1"/>
</dbReference>
<accession>A0A974BKU8</accession>
<dbReference type="PROSITE" id="PS51379">
    <property type="entry name" value="4FE4S_FER_2"/>
    <property type="match status" value="2"/>
</dbReference>
<keyword evidence="1" id="KW-0479">Metal-binding</keyword>
<dbReference type="PANTHER" id="PTHR31332">
    <property type="entry name" value="7-HYDROXYMETHYL CHLOROPHYLL A REDUCTASE, CHLOROPLASTIC"/>
    <property type="match status" value="1"/>
</dbReference>
<dbReference type="InterPro" id="IPR007525">
    <property type="entry name" value="FrhB_FdhB_C"/>
</dbReference>
<name>A0A974BKU8_SEDHY</name>
<dbReference type="InterPro" id="IPR045220">
    <property type="entry name" value="FRHB/FDHB/HCAR-like"/>
</dbReference>
<keyword evidence="3" id="KW-0411">Iron-sulfur</keyword>
<dbReference type="Pfam" id="PF04432">
    <property type="entry name" value="FrhB_FdhB_C"/>
    <property type="match status" value="1"/>
</dbReference>
<evidence type="ECO:0000259" key="4">
    <source>
        <dbReference type="PROSITE" id="PS51379"/>
    </source>
</evidence>
<comment type="caution">
    <text evidence="5">The sequence shown here is derived from an EMBL/GenBank/DDBJ whole genome shotgun (WGS) entry which is preliminary data.</text>
</comment>